<feature type="transmembrane region" description="Helical" evidence="1">
    <location>
        <begin position="33"/>
        <end position="54"/>
    </location>
</feature>
<accession>A0A0S2FI63</accession>
<protein>
    <recommendedName>
        <fullName evidence="4">Transmembrane protein</fullName>
    </recommendedName>
</protein>
<gene>
    <name evidence="2" type="ORF">LA76x_5052</name>
</gene>
<dbReference type="EMBL" id="CP011129">
    <property type="protein sequence ID" value="ALN83154.1"/>
    <property type="molecule type" value="Genomic_DNA"/>
</dbReference>
<evidence type="ECO:0000313" key="3">
    <source>
        <dbReference type="Proteomes" id="UP000060787"/>
    </source>
</evidence>
<evidence type="ECO:0000313" key="2">
    <source>
        <dbReference type="EMBL" id="ALN83154.1"/>
    </source>
</evidence>
<dbReference type="AlphaFoldDB" id="A0A0S2FI63"/>
<evidence type="ECO:0008006" key="4">
    <source>
        <dbReference type="Google" id="ProtNLM"/>
    </source>
</evidence>
<name>A0A0S2FI63_LYSAN</name>
<keyword evidence="1" id="KW-0472">Membrane</keyword>
<dbReference type="KEGG" id="lab:LA76x_5052"/>
<dbReference type="Proteomes" id="UP000060787">
    <property type="component" value="Chromosome"/>
</dbReference>
<dbReference type="PATRIC" id="fig|84531.8.peg.5059"/>
<proteinExistence type="predicted"/>
<evidence type="ECO:0000256" key="1">
    <source>
        <dbReference type="SAM" id="Phobius"/>
    </source>
</evidence>
<reference evidence="2 3" key="1">
    <citation type="journal article" date="2015" name="BMC Genomics">
        <title>Comparative genomics and metabolic profiling of the genus Lysobacter.</title>
        <authorList>
            <person name="de Bruijn I."/>
            <person name="Cheng X."/>
            <person name="de Jager V."/>
            <person name="Exposito R.G."/>
            <person name="Watrous J."/>
            <person name="Patel N."/>
            <person name="Postma J."/>
            <person name="Dorrestein P.C."/>
            <person name="Kobayashi D."/>
            <person name="Raaijmakers J.M."/>
        </authorList>
    </citation>
    <scope>NUCLEOTIDE SEQUENCE [LARGE SCALE GENOMIC DNA]</scope>
    <source>
        <strain evidence="2 3">76</strain>
    </source>
</reference>
<organism evidence="2 3">
    <name type="scientific">Lysobacter antibioticus</name>
    <dbReference type="NCBI Taxonomy" id="84531"/>
    <lineage>
        <taxon>Bacteria</taxon>
        <taxon>Pseudomonadati</taxon>
        <taxon>Pseudomonadota</taxon>
        <taxon>Gammaproteobacteria</taxon>
        <taxon>Lysobacterales</taxon>
        <taxon>Lysobacteraceae</taxon>
        <taxon>Lysobacter</taxon>
    </lineage>
</organism>
<keyword evidence="1" id="KW-0812">Transmembrane</keyword>
<sequence>MFVACLVILGVPALILLLTIAYLRAFELIWLGIAIWLIYFAVEVASHILPPVFCSGSG</sequence>
<keyword evidence="3" id="KW-1185">Reference proteome</keyword>
<keyword evidence="1" id="KW-1133">Transmembrane helix</keyword>